<dbReference type="GO" id="GO:0005737">
    <property type="term" value="C:cytoplasm"/>
    <property type="evidence" value="ECO:0007669"/>
    <property type="project" value="InterPro"/>
</dbReference>
<evidence type="ECO:0000256" key="1">
    <source>
        <dbReference type="ARBA" id="ARBA00005188"/>
    </source>
</evidence>
<sequence>MQTIHFFFFFSLQNFKLFLLLNAANNNHHQLYCLQFLHAFVYFININAISSKNKNKNLLVNYDNKKSFQYSNLHTITNSMGRKITVAVSTLNQWALDFEGNLARILQSILEAKDMGASYRSGPELEVSGYSCEDHFREPDTYLHSWEVLLEIIMSPLCENMLIDVGMPVMHRNVAYNCRVIFLNRKILLIRPKMAMCDSGDYRESRWFTAWTKAFQTEDHFLPRMISQHTGQDVVPFGDAVIATKDTCIGYEICEELWTIKSKHIDMSLSGVEIMVNGSASYWELRKSHILSDLIRTASFKAGGAYLYSNLRGCDGQRMYFQGCSNIAVNGEIVARGKQFSLQDVEVTLATIDLEQIRSYRVSQRSRCLMSDSAPSYPRITCDFEMSTHNDIFKIASTPIQWPLYSAEEEIALGPACWLWDYLRRSGQGGFFLPLSGGVDSSSSATIVHSMCRLIFQAVQAGDAQVLHDVRKILADQEYTPTKPADLCNRLLVTCFMGSVNSSIETKQRACSLANQLGSHHIDINIDTAINALLGIFISKTALTPLFRSQGGCARQNLALQNIQSRIRMVLAYIFAQLMLWVRNRPGGLLVLGSANVDESLRGYFTKYDCSSADINPIGGISKTDLWKFLNYAKDQFNLPILESIIDAPPTAELEPLQDGQLIQTDEEDMGMTYAELNKYGRLRKQSCCGPYSMFCELVATWKSDLSPAEVADKVKHFFRCYAINRHKMTVLTPAVHAESYSPDDNRFDHRPFLYRANWSWQFKAIDNEVEKLQPFYTPCSTNIRPSSEDILLSHGDTTQRTSHTDSKHSSPLSSPSMDVPGASTAAPITTTSALVGTGSGSLGSLPKKSSGYAKVHVNVLGKIKDRTGIPV</sequence>
<dbReference type="KEGG" id="gfs:119633489"/>
<protein>
    <recommendedName>
        <fullName evidence="4">Glutamine-dependent NAD(+) synthetase</fullName>
        <ecNumber evidence="3">6.3.5.1</ecNumber>
    </recommendedName>
    <alternativeName>
        <fullName evidence="9">NAD(+) synthase [glutamine-hydrolyzing]</fullName>
    </alternativeName>
</protein>
<dbReference type="InterPro" id="IPR003694">
    <property type="entry name" value="NAD_synthase"/>
</dbReference>
<evidence type="ECO:0000256" key="2">
    <source>
        <dbReference type="ARBA" id="ARBA00007145"/>
    </source>
</evidence>
<dbReference type="AlphaFoldDB" id="A0A8U0WCS0"/>
<dbReference type="GO" id="GO:0005524">
    <property type="term" value="F:ATP binding"/>
    <property type="evidence" value="ECO:0007669"/>
    <property type="project" value="UniProtKB-KW"/>
</dbReference>
<evidence type="ECO:0000313" key="15">
    <source>
        <dbReference type="RefSeq" id="XP_037883002.1"/>
    </source>
</evidence>
<dbReference type="FunFam" id="3.40.50.620:FF:000036">
    <property type="entry name" value="Glutamine-dependent NAD(+) synthetase"/>
    <property type="match status" value="1"/>
</dbReference>
<reference evidence="15" key="1">
    <citation type="submission" date="2025-08" db="UniProtKB">
        <authorList>
            <consortium name="RefSeq"/>
        </authorList>
    </citation>
    <scope>IDENTIFICATION</scope>
    <source>
        <tissue evidence="15">Whole body pupa</tissue>
    </source>
</reference>
<dbReference type="Gene3D" id="3.60.110.10">
    <property type="entry name" value="Carbon-nitrogen hydrolase"/>
    <property type="match status" value="1"/>
</dbReference>
<dbReference type="InterPro" id="IPR014445">
    <property type="entry name" value="Gln-dep_NAD_synthase"/>
</dbReference>
<dbReference type="PANTHER" id="PTHR23090:SF9">
    <property type="entry name" value="GLUTAMINE-DEPENDENT NAD(+) SYNTHETASE"/>
    <property type="match status" value="1"/>
</dbReference>
<dbReference type="HAMAP" id="MF_02090">
    <property type="entry name" value="NadE_glutamine_dep"/>
    <property type="match status" value="1"/>
</dbReference>
<comment type="pathway">
    <text evidence="1">Cofactor biosynthesis; NAD(+) biosynthesis; NAD(+) from deamido-NAD(+) (L-Gln route): step 1/1.</text>
</comment>
<organism evidence="14 15">
    <name type="scientific">Glossina fuscipes</name>
    <dbReference type="NCBI Taxonomy" id="7396"/>
    <lineage>
        <taxon>Eukaryota</taxon>
        <taxon>Metazoa</taxon>
        <taxon>Ecdysozoa</taxon>
        <taxon>Arthropoda</taxon>
        <taxon>Hexapoda</taxon>
        <taxon>Insecta</taxon>
        <taxon>Pterygota</taxon>
        <taxon>Neoptera</taxon>
        <taxon>Endopterygota</taxon>
        <taxon>Diptera</taxon>
        <taxon>Brachycera</taxon>
        <taxon>Muscomorpha</taxon>
        <taxon>Hippoboscoidea</taxon>
        <taxon>Glossinidae</taxon>
        <taxon>Glossina</taxon>
    </lineage>
</organism>
<dbReference type="InterPro" id="IPR003010">
    <property type="entry name" value="C-N_Hydrolase"/>
</dbReference>
<keyword evidence="6" id="KW-0547">Nucleotide-binding</keyword>
<evidence type="ECO:0000259" key="13">
    <source>
        <dbReference type="PROSITE" id="PS50263"/>
    </source>
</evidence>
<dbReference type="PANTHER" id="PTHR23090">
    <property type="entry name" value="NH 3 /GLUTAMINE-DEPENDENT NAD + SYNTHETASE"/>
    <property type="match status" value="1"/>
</dbReference>
<dbReference type="Proteomes" id="UP000092443">
    <property type="component" value="Unplaced"/>
</dbReference>
<dbReference type="Gene3D" id="3.40.50.620">
    <property type="entry name" value="HUPs"/>
    <property type="match status" value="1"/>
</dbReference>
<evidence type="ECO:0000256" key="8">
    <source>
        <dbReference type="ARBA" id="ARBA00023027"/>
    </source>
</evidence>
<dbReference type="RefSeq" id="XP_037883002.1">
    <property type="nucleotide sequence ID" value="XM_038027074.1"/>
</dbReference>
<keyword evidence="14" id="KW-1185">Reference proteome</keyword>
<evidence type="ECO:0000256" key="5">
    <source>
        <dbReference type="ARBA" id="ARBA00022598"/>
    </source>
</evidence>
<feature type="chain" id="PRO_5035841720" description="Glutamine-dependent NAD(+) synthetase" evidence="12">
    <location>
        <begin position="24"/>
        <end position="872"/>
    </location>
</feature>
<accession>A0A8U0WCS0</accession>
<dbReference type="EC" id="6.3.5.1" evidence="3"/>
<evidence type="ECO:0000256" key="6">
    <source>
        <dbReference type="ARBA" id="ARBA00022741"/>
    </source>
</evidence>
<dbReference type="Pfam" id="PF02540">
    <property type="entry name" value="NAD_synthase"/>
    <property type="match status" value="1"/>
</dbReference>
<dbReference type="GO" id="GO:0004359">
    <property type="term" value="F:glutaminase activity"/>
    <property type="evidence" value="ECO:0007669"/>
    <property type="project" value="InterPro"/>
</dbReference>
<dbReference type="SUPFAM" id="SSF56317">
    <property type="entry name" value="Carbon-nitrogen hydrolase"/>
    <property type="match status" value="1"/>
</dbReference>
<feature type="domain" description="CN hydrolase" evidence="13">
    <location>
        <begin position="84"/>
        <end position="354"/>
    </location>
</feature>
<dbReference type="CDD" id="cd07570">
    <property type="entry name" value="GAT_Gln-NAD-synth"/>
    <property type="match status" value="1"/>
</dbReference>
<comment type="similarity">
    <text evidence="2">In the C-terminal section; belongs to the NAD synthetase family.</text>
</comment>
<evidence type="ECO:0000256" key="4">
    <source>
        <dbReference type="ARBA" id="ARBA00017309"/>
    </source>
</evidence>
<feature type="compositionally biased region" description="Low complexity" evidence="11">
    <location>
        <begin position="810"/>
        <end position="825"/>
    </location>
</feature>
<dbReference type="NCBIfam" id="TIGR00552">
    <property type="entry name" value="nadE"/>
    <property type="match status" value="1"/>
</dbReference>
<keyword evidence="7" id="KW-0067">ATP-binding</keyword>
<evidence type="ECO:0000256" key="7">
    <source>
        <dbReference type="ARBA" id="ARBA00022840"/>
    </source>
</evidence>
<dbReference type="InterPro" id="IPR014729">
    <property type="entry name" value="Rossmann-like_a/b/a_fold"/>
</dbReference>
<evidence type="ECO:0000256" key="10">
    <source>
        <dbReference type="ARBA" id="ARBA00052340"/>
    </source>
</evidence>
<evidence type="ECO:0000256" key="3">
    <source>
        <dbReference type="ARBA" id="ARBA00012743"/>
    </source>
</evidence>
<feature type="signal peptide" evidence="12">
    <location>
        <begin position="1"/>
        <end position="23"/>
    </location>
</feature>
<dbReference type="GO" id="GO:0003952">
    <property type="term" value="F:NAD+ synthase (glutamine-hydrolyzing) activity"/>
    <property type="evidence" value="ECO:0007669"/>
    <property type="project" value="UniProtKB-EC"/>
</dbReference>
<evidence type="ECO:0000256" key="11">
    <source>
        <dbReference type="SAM" id="MobiDB-lite"/>
    </source>
</evidence>
<dbReference type="InterPro" id="IPR036526">
    <property type="entry name" value="C-N_Hydrolase_sf"/>
</dbReference>
<keyword evidence="8" id="KW-0520">NAD</keyword>
<keyword evidence="5" id="KW-0436">Ligase</keyword>
<dbReference type="GeneID" id="119633489"/>
<gene>
    <name evidence="15" type="primary">LOC119633489</name>
</gene>
<dbReference type="GO" id="GO:0009435">
    <property type="term" value="P:NAD+ biosynthetic process"/>
    <property type="evidence" value="ECO:0007669"/>
    <property type="project" value="InterPro"/>
</dbReference>
<evidence type="ECO:0000313" key="14">
    <source>
        <dbReference type="Proteomes" id="UP000092443"/>
    </source>
</evidence>
<dbReference type="InterPro" id="IPR022310">
    <property type="entry name" value="NAD/GMP_synthase"/>
</dbReference>
<dbReference type="CDD" id="cd00553">
    <property type="entry name" value="NAD_synthase"/>
    <property type="match status" value="1"/>
</dbReference>
<keyword evidence="12" id="KW-0732">Signal</keyword>
<comment type="catalytic activity">
    <reaction evidence="10">
        <text>deamido-NAD(+) + L-glutamine + ATP + H2O = L-glutamate + AMP + diphosphate + NAD(+) + H(+)</text>
        <dbReference type="Rhea" id="RHEA:24384"/>
        <dbReference type="ChEBI" id="CHEBI:15377"/>
        <dbReference type="ChEBI" id="CHEBI:15378"/>
        <dbReference type="ChEBI" id="CHEBI:29985"/>
        <dbReference type="ChEBI" id="CHEBI:30616"/>
        <dbReference type="ChEBI" id="CHEBI:33019"/>
        <dbReference type="ChEBI" id="CHEBI:57540"/>
        <dbReference type="ChEBI" id="CHEBI:58359"/>
        <dbReference type="ChEBI" id="CHEBI:58437"/>
        <dbReference type="ChEBI" id="CHEBI:456215"/>
        <dbReference type="EC" id="6.3.5.1"/>
    </reaction>
</comment>
<proteinExistence type="inferred from homology"/>
<evidence type="ECO:0000256" key="9">
    <source>
        <dbReference type="ARBA" id="ARBA00030681"/>
    </source>
</evidence>
<dbReference type="FunFam" id="3.60.110.10:FF:000003">
    <property type="entry name" value="Glutamine-dependent NAD(+) synthetase"/>
    <property type="match status" value="1"/>
</dbReference>
<dbReference type="PROSITE" id="PS50263">
    <property type="entry name" value="CN_HYDROLASE"/>
    <property type="match status" value="1"/>
</dbReference>
<feature type="region of interest" description="Disordered" evidence="11">
    <location>
        <begin position="796"/>
        <end position="825"/>
    </location>
</feature>
<dbReference type="Pfam" id="PF00795">
    <property type="entry name" value="CN_hydrolase"/>
    <property type="match status" value="1"/>
</dbReference>
<dbReference type="SUPFAM" id="SSF52402">
    <property type="entry name" value="Adenine nucleotide alpha hydrolases-like"/>
    <property type="match status" value="1"/>
</dbReference>
<evidence type="ECO:0000256" key="12">
    <source>
        <dbReference type="SAM" id="SignalP"/>
    </source>
</evidence>
<name>A0A8U0WCS0_9MUSC</name>